<protein>
    <submittedName>
        <fullName evidence="2">Uncharacterized protein</fullName>
    </submittedName>
</protein>
<evidence type="ECO:0000256" key="1">
    <source>
        <dbReference type="SAM" id="Phobius"/>
    </source>
</evidence>
<accession>A0A0F9UR24</accession>
<name>A0A0F9UR24_9ZZZZ</name>
<dbReference type="AlphaFoldDB" id="A0A0F9UR24"/>
<feature type="transmembrane region" description="Helical" evidence="1">
    <location>
        <begin position="12"/>
        <end position="33"/>
    </location>
</feature>
<sequence>MTHEHEDHVLAIIVQLTMVSIFCDTCRTFVIMIKNKSPKVHLRDFTVERLTTE</sequence>
<evidence type="ECO:0000313" key="2">
    <source>
        <dbReference type="EMBL" id="KKN95595.1"/>
    </source>
</evidence>
<organism evidence="2">
    <name type="scientific">marine sediment metagenome</name>
    <dbReference type="NCBI Taxonomy" id="412755"/>
    <lineage>
        <taxon>unclassified sequences</taxon>
        <taxon>metagenomes</taxon>
        <taxon>ecological metagenomes</taxon>
    </lineage>
</organism>
<comment type="caution">
    <text evidence="2">The sequence shown here is derived from an EMBL/GenBank/DDBJ whole genome shotgun (WGS) entry which is preliminary data.</text>
</comment>
<gene>
    <name evidence="2" type="ORF">LCGC14_0174640</name>
</gene>
<keyword evidence="1" id="KW-0472">Membrane</keyword>
<reference evidence="2" key="1">
    <citation type="journal article" date="2015" name="Nature">
        <title>Complex archaea that bridge the gap between prokaryotes and eukaryotes.</title>
        <authorList>
            <person name="Spang A."/>
            <person name="Saw J.H."/>
            <person name="Jorgensen S.L."/>
            <person name="Zaremba-Niedzwiedzka K."/>
            <person name="Martijn J."/>
            <person name="Lind A.E."/>
            <person name="van Eijk R."/>
            <person name="Schleper C."/>
            <person name="Guy L."/>
            <person name="Ettema T.J."/>
        </authorList>
    </citation>
    <scope>NUCLEOTIDE SEQUENCE</scope>
</reference>
<keyword evidence="1" id="KW-0812">Transmembrane</keyword>
<keyword evidence="1" id="KW-1133">Transmembrane helix</keyword>
<proteinExistence type="predicted"/>
<dbReference type="EMBL" id="LAZR01000069">
    <property type="protein sequence ID" value="KKN95595.1"/>
    <property type="molecule type" value="Genomic_DNA"/>
</dbReference>